<reference evidence="10" key="2">
    <citation type="journal article" date="2021" name="Microbiome">
        <title>Successional dynamics and alternative stable states in a saline activated sludge microbial community over 9 years.</title>
        <authorList>
            <person name="Wang Y."/>
            <person name="Ye J."/>
            <person name="Ju F."/>
            <person name="Liu L."/>
            <person name="Boyd J.A."/>
            <person name="Deng Y."/>
            <person name="Parks D.H."/>
            <person name="Jiang X."/>
            <person name="Yin X."/>
            <person name="Woodcroft B.J."/>
            <person name="Tyson G.W."/>
            <person name="Hugenholtz P."/>
            <person name="Polz M.F."/>
            <person name="Zhang T."/>
        </authorList>
    </citation>
    <scope>NUCLEOTIDE SEQUENCE</scope>
    <source>
        <strain evidence="10">HKST-UBA16</strain>
    </source>
</reference>
<comment type="catalytic activity">
    <reaction evidence="8">
        <text>DNA(n) + a 2'-deoxyribonucleoside 5'-triphosphate = DNA(n+1) + diphosphate</text>
        <dbReference type="Rhea" id="RHEA:22508"/>
        <dbReference type="Rhea" id="RHEA-COMP:17339"/>
        <dbReference type="Rhea" id="RHEA-COMP:17340"/>
        <dbReference type="ChEBI" id="CHEBI:33019"/>
        <dbReference type="ChEBI" id="CHEBI:61560"/>
        <dbReference type="ChEBI" id="CHEBI:173112"/>
        <dbReference type="EC" id="2.7.7.7"/>
    </reaction>
</comment>
<evidence type="ECO:0000256" key="1">
    <source>
        <dbReference type="ARBA" id="ARBA00004496"/>
    </source>
</evidence>
<dbReference type="CDD" id="cd12113">
    <property type="entry name" value="PHP_PolIIIA_DnaE3"/>
    <property type="match status" value="1"/>
</dbReference>
<dbReference type="AlphaFoldDB" id="A0A955I5S6"/>
<proteinExistence type="predicted"/>
<keyword evidence="6" id="KW-0235">DNA replication</keyword>
<evidence type="ECO:0000313" key="11">
    <source>
        <dbReference type="Proteomes" id="UP000748332"/>
    </source>
</evidence>
<dbReference type="InterPro" id="IPR003141">
    <property type="entry name" value="Pol/His_phosphatase_N"/>
</dbReference>
<dbReference type="NCBIfam" id="NF004226">
    <property type="entry name" value="PRK05673.1"/>
    <property type="match status" value="1"/>
</dbReference>
<name>A0A955I5S6_9BACT</name>
<evidence type="ECO:0000259" key="9">
    <source>
        <dbReference type="SMART" id="SM00481"/>
    </source>
</evidence>
<dbReference type="Gene3D" id="3.20.20.140">
    <property type="entry name" value="Metal-dependent hydrolases"/>
    <property type="match status" value="1"/>
</dbReference>
<comment type="subcellular location">
    <subcellularLocation>
        <location evidence="1">Cytoplasm</location>
    </subcellularLocation>
</comment>
<dbReference type="Pfam" id="PF17657">
    <property type="entry name" value="DNA_pol3_finger"/>
    <property type="match status" value="1"/>
</dbReference>
<dbReference type="Proteomes" id="UP000748332">
    <property type="component" value="Unassembled WGS sequence"/>
</dbReference>
<dbReference type="PANTHER" id="PTHR32294:SF0">
    <property type="entry name" value="DNA POLYMERASE III SUBUNIT ALPHA"/>
    <property type="match status" value="1"/>
</dbReference>
<evidence type="ECO:0000256" key="7">
    <source>
        <dbReference type="ARBA" id="ARBA00022932"/>
    </source>
</evidence>
<dbReference type="Gene3D" id="1.10.150.870">
    <property type="match status" value="1"/>
</dbReference>
<evidence type="ECO:0000313" key="10">
    <source>
        <dbReference type="EMBL" id="MCA9375028.1"/>
    </source>
</evidence>
<protein>
    <recommendedName>
        <fullName evidence="3">DNA polymerase III subunit alpha</fullName>
        <ecNumber evidence="2">2.7.7.7</ecNumber>
    </recommendedName>
</protein>
<gene>
    <name evidence="10" type="primary">dnaE</name>
    <name evidence="10" type="ORF">KC622_01715</name>
</gene>
<dbReference type="GO" id="GO:0006260">
    <property type="term" value="P:DNA replication"/>
    <property type="evidence" value="ECO:0007669"/>
    <property type="project" value="UniProtKB-KW"/>
</dbReference>
<keyword evidence="7" id="KW-0239">DNA-directed DNA polymerase</keyword>
<sequence>MKKKELKPFTHLHLHTEYSLLDGTIRIPALVEKLKSLDMKACAITDHGVMYGAFKFWNTLKHEDIKPIIGCEMYIAPRSHHKKEAGIDNKYSHLVLLAKNLQGYKNLIKLTSIANLEGFYYKPRVDFETLKKYSEGLIATSACMSGVIAREIVRNNNVKQAEENAQRYAEVFKDRFYVEIQRNGLEEQKEVNKELLRIAKKFKLPIVATCDAHYLEKEDYLVQEVLWCIADGRTLDDPTRRSMDSHEFYVKSQEEMNELFADLPEALDNNQKIVDEIEDYSIQFDRVEPEYLDLPKGQTPAEHLRELVEDGTRKKYGKITPEIQERIDYELGIIDDKGYNNYFLVVKDFVKYCVDNGIMVGARGSAVGTIVGYALDIAGVDPISWELYFERFLNPGRDSPPDIDLDISDKRREEVIQYARDKYGEENVRQIITFSKLQTRQAIRDVSRVLGINLQIADQLSKMVQVLFGKAKDIDYMIETNKEFADLIESSPETKQMAEIVRKVAGLCRGVSTHACGVVVTPKPVDEYVPVARDTHEQGIGMAQYDMVDIEYVGLLKLDFLGLRNLNVIDTAINKIYQNQGEKLDLLGIDTEDKTVFEMIQSGNTVGIFQLESEGMKKTIRQLKPESTEELCYLLAAYRPGPMEFIPEYVAVKRKDKEPEYLVPPLKEILSVTNGVITYQEQVMRIATDLAGYSLSDADILRRAMGKKKMEIMEAEMPRFINGGVERGFAKDKMEAIWELLIKFANYGFNKSHSAAYAMVSYYTAYLKTHYPLEYMAALLEGDLDDFNRVVLDLQECERLGIDVLPPSVNYSNHDFSIEEDKNIRFGLAAIKNVGEDIVRRIVSEREKNGLYKNFDDFIFRNIENKLQKRVVEYLIMAGALDELGDRNAMLSALPSFYDRYKKLKEDHKRGQFGLFSGGEAQINIQNPLPMPDVEKTQVFEKLQWEKELLGIYLTSHPLDDLQQFFQSKGAVPIKVVTSMKPSREIIVIGGIVNTVRRVTTKKNESMAFLTVEDKTGQIDMVVFPRVYEELKEEMHPNSPMLFAGRLNERNKEISFVLEKAKLIDPKKFGSNFSGVTFKVRDANNADEIVELKECIKKNPGETSVRIIIADLDNGDREMILNYKIALNDTTRAMIERFS</sequence>
<dbReference type="Pfam" id="PF02811">
    <property type="entry name" value="PHP"/>
    <property type="match status" value="1"/>
</dbReference>
<dbReference type="EMBL" id="JAGQLM010000067">
    <property type="protein sequence ID" value="MCA9375028.1"/>
    <property type="molecule type" value="Genomic_DNA"/>
</dbReference>
<dbReference type="InterPro" id="IPR004805">
    <property type="entry name" value="DnaE2/DnaE/PolC"/>
</dbReference>
<dbReference type="CDD" id="cd04485">
    <property type="entry name" value="DnaE_OBF"/>
    <property type="match status" value="1"/>
</dbReference>
<dbReference type="PANTHER" id="PTHR32294">
    <property type="entry name" value="DNA POLYMERASE III SUBUNIT ALPHA"/>
    <property type="match status" value="1"/>
</dbReference>
<dbReference type="GO" id="GO:0005737">
    <property type="term" value="C:cytoplasm"/>
    <property type="evidence" value="ECO:0007669"/>
    <property type="project" value="UniProtKB-SubCell"/>
</dbReference>
<evidence type="ECO:0000256" key="2">
    <source>
        <dbReference type="ARBA" id="ARBA00012417"/>
    </source>
</evidence>
<dbReference type="Pfam" id="PF07733">
    <property type="entry name" value="DNA_pol3_alpha"/>
    <property type="match status" value="1"/>
</dbReference>
<feature type="domain" description="Polymerase/histidinol phosphatase N-terminal" evidence="9">
    <location>
        <begin position="10"/>
        <end position="77"/>
    </location>
</feature>
<organism evidence="10 11">
    <name type="scientific">Candidatus Dojkabacteria bacterium</name>
    <dbReference type="NCBI Taxonomy" id="2099670"/>
    <lineage>
        <taxon>Bacteria</taxon>
        <taxon>Candidatus Dojkabacteria</taxon>
    </lineage>
</organism>
<comment type="caution">
    <text evidence="10">The sequence shown here is derived from an EMBL/GenBank/DDBJ whole genome shotgun (WGS) entry which is preliminary data.</text>
</comment>
<keyword evidence="4 10" id="KW-0808">Transferase</keyword>
<dbReference type="InterPro" id="IPR040982">
    <property type="entry name" value="DNA_pol3_finger"/>
</dbReference>
<dbReference type="InterPro" id="IPR029460">
    <property type="entry name" value="DNAPol_HHH"/>
</dbReference>
<evidence type="ECO:0000256" key="3">
    <source>
        <dbReference type="ARBA" id="ARBA00019114"/>
    </source>
</evidence>
<dbReference type="GO" id="GO:0008408">
    <property type="term" value="F:3'-5' exonuclease activity"/>
    <property type="evidence" value="ECO:0007669"/>
    <property type="project" value="InterPro"/>
</dbReference>
<evidence type="ECO:0000256" key="4">
    <source>
        <dbReference type="ARBA" id="ARBA00022679"/>
    </source>
</evidence>
<dbReference type="InterPro" id="IPR011708">
    <property type="entry name" value="DNA_pol3_alpha_NTPase_dom"/>
</dbReference>
<reference evidence="10" key="1">
    <citation type="submission" date="2020-04" db="EMBL/GenBank/DDBJ databases">
        <authorList>
            <person name="Zhang T."/>
        </authorList>
    </citation>
    <scope>NUCLEOTIDE SEQUENCE</scope>
    <source>
        <strain evidence="10">HKST-UBA16</strain>
    </source>
</reference>
<evidence type="ECO:0000256" key="5">
    <source>
        <dbReference type="ARBA" id="ARBA00022695"/>
    </source>
</evidence>
<dbReference type="SUPFAM" id="SSF89550">
    <property type="entry name" value="PHP domain-like"/>
    <property type="match status" value="1"/>
</dbReference>
<evidence type="ECO:0000256" key="8">
    <source>
        <dbReference type="ARBA" id="ARBA00049244"/>
    </source>
</evidence>
<dbReference type="InterPro" id="IPR004365">
    <property type="entry name" value="NA-bd_OB_tRNA"/>
</dbReference>
<dbReference type="EC" id="2.7.7.7" evidence="2"/>
<dbReference type="InterPro" id="IPR004013">
    <property type="entry name" value="PHP_dom"/>
</dbReference>
<accession>A0A955I5S6</accession>
<dbReference type="InterPro" id="IPR016195">
    <property type="entry name" value="Pol/histidinol_Pase-like"/>
</dbReference>
<dbReference type="Pfam" id="PF14579">
    <property type="entry name" value="HHH_6"/>
    <property type="match status" value="1"/>
</dbReference>
<dbReference type="Pfam" id="PF01336">
    <property type="entry name" value="tRNA_anti-codon"/>
    <property type="match status" value="1"/>
</dbReference>
<dbReference type="GO" id="GO:0003887">
    <property type="term" value="F:DNA-directed DNA polymerase activity"/>
    <property type="evidence" value="ECO:0007669"/>
    <property type="project" value="UniProtKB-KW"/>
</dbReference>
<evidence type="ECO:0000256" key="6">
    <source>
        <dbReference type="ARBA" id="ARBA00022705"/>
    </source>
</evidence>
<dbReference type="InterPro" id="IPR041931">
    <property type="entry name" value="DNA_pol3_alpha_thumb_dom"/>
</dbReference>
<keyword evidence="5 10" id="KW-0548">Nucleotidyltransferase</keyword>
<dbReference type="SMART" id="SM00481">
    <property type="entry name" value="POLIIIAc"/>
    <property type="match status" value="1"/>
</dbReference>
<dbReference type="NCBIfam" id="TIGR00594">
    <property type="entry name" value="polc"/>
    <property type="match status" value="1"/>
</dbReference>
<dbReference type="GO" id="GO:0003676">
    <property type="term" value="F:nucleic acid binding"/>
    <property type="evidence" value="ECO:0007669"/>
    <property type="project" value="InterPro"/>
</dbReference>
<dbReference type="Gene3D" id="1.10.10.1600">
    <property type="entry name" value="Bacterial DNA polymerase III alpha subunit, thumb domain"/>
    <property type="match status" value="1"/>
</dbReference>